<dbReference type="AlphaFoldDB" id="A0A1Y5PA46"/>
<dbReference type="InterPro" id="IPR043148">
    <property type="entry name" value="TagF_C"/>
</dbReference>
<proteinExistence type="inferred from homology"/>
<dbReference type="InterPro" id="IPR007554">
    <property type="entry name" value="Glycerophosphate_synth"/>
</dbReference>
<dbReference type="Pfam" id="PF04464">
    <property type="entry name" value="Glyphos_transf"/>
    <property type="match status" value="1"/>
</dbReference>
<keyword evidence="5" id="KW-0777">Teichoic acid biosynthesis</keyword>
<gene>
    <name evidence="7" type="ORF">MIPYR_60093</name>
</gene>
<comment type="similarity">
    <text evidence="2">Belongs to the CDP-glycerol glycerophosphotransferase family.</text>
</comment>
<keyword evidence="4 7" id="KW-0808">Transferase</keyword>
<keyword evidence="3" id="KW-1003">Cell membrane</keyword>
<dbReference type="InterPro" id="IPR051612">
    <property type="entry name" value="Teichoic_Acid_Biosynth"/>
</dbReference>
<evidence type="ECO:0000256" key="5">
    <source>
        <dbReference type="ARBA" id="ARBA00022944"/>
    </source>
</evidence>
<dbReference type="EMBL" id="FLQR01000010">
    <property type="protein sequence ID" value="SBS74350.1"/>
    <property type="molecule type" value="Genomic_DNA"/>
</dbReference>
<accession>A0A1Y5PA46</accession>
<dbReference type="InterPro" id="IPR043149">
    <property type="entry name" value="TagF_N"/>
</dbReference>
<evidence type="ECO:0000256" key="1">
    <source>
        <dbReference type="ARBA" id="ARBA00004202"/>
    </source>
</evidence>
<dbReference type="PANTHER" id="PTHR37316">
    <property type="entry name" value="TEICHOIC ACID GLYCEROL-PHOSPHATE PRIMASE"/>
    <property type="match status" value="1"/>
</dbReference>
<dbReference type="RefSeq" id="WP_295577385.1">
    <property type="nucleotide sequence ID" value="NZ_FLQR01000010.1"/>
</dbReference>
<dbReference type="PANTHER" id="PTHR37316:SF3">
    <property type="entry name" value="TEICHOIC ACID GLYCEROL-PHOSPHATE TRANSFERASE"/>
    <property type="match status" value="1"/>
</dbReference>
<reference evidence="7" key="1">
    <citation type="submission" date="2016-03" db="EMBL/GenBank/DDBJ databases">
        <authorList>
            <person name="Ploux O."/>
        </authorList>
    </citation>
    <scope>NUCLEOTIDE SEQUENCE</scope>
    <source>
        <strain evidence="7">UC1</strain>
    </source>
</reference>
<dbReference type="GO" id="GO:0019350">
    <property type="term" value="P:teichoic acid biosynthetic process"/>
    <property type="evidence" value="ECO:0007669"/>
    <property type="project" value="UniProtKB-KW"/>
</dbReference>
<organism evidence="7">
    <name type="scientific">uncultured Microbacterium sp</name>
    <dbReference type="NCBI Taxonomy" id="191216"/>
    <lineage>
        <taxon>Bacteria</taxon>
        <taxon>Bacillati</taxon>
        <taxon>Actinomycetota</taxon>
        <taxon>Actinomycetes</taxon>
        <taxon>Micrococcales</taxon>
        <taxon>Microbacteriaceae</taxon>
        <taxon>Microbacterium</taxon>
        <taxon>environmental samples</taxon>
    </lineage>
</organism>
<evidence type="ECO:0000256" key="4">
    <source>
        <dbReference type="ARBA" id="ARBA00022679"/>
    </source>
</evidence>
<evidence type="ECO:0000313" key="7">
    <source>
        <dbReference type="EMBL" id="SBS74350.1"/>
    </source>
</evidence>
<name>A0A1Y5PA46_9MICO</name>
<evidence type="ECO:0000256" key="6">
    <source>
        <dbReference type="ARBA" id="ARBA00023136"/>
    </source>
</evidence>
<dbReference type="GO" id="GO:0005886">
    <property type="term" value="C:plasma membrane"/>
    <property type="evidence" value="ECO:0007669"/>
    <property type="project" value="UniProtKB-SubCell"/>
</dbReference>
<dbReference type="GO" id="GO:0047355">
    <property type="term" value="F:CDP-glycerol glycerophosphotransferase activity"/>
    <property type="evidence" value="ECO:0007669"/>
    <property type="project" value="InterPro"/>
</dbReference>
<evidence type="ECO:0000256" key="2">
    <source>
        <dbReference type="ARBA" id="ARBA00010488"/>
    </source>
</evidence>
<evidence type="ECO:0000256" key="3">
    <source>
        <dbReference type="ARBA" id="ARBA00022475"/>
    </source>
</evidence>
<keyword evidence="6" id="KW-0472">Membrane</keyword>
<sequence length="424" mass="47543">MIDKLIEGKLLTVLVGSVFRLVEILVRTVHVTVRGIRLLVQEVVTSRIDTWLSSFGKRMVANRTRVEQSSIVLIERDGEYTGDPKYIAEEILRRGAPLTITWVLRDRSIGPFPSEFHFVKYGTAEYFRSVAGAKVVVQNAHCLQESGVVKGSSQQWVQTWHDPLGLKRLDSAGRDRRSYLRLRELDNTQTDVLLTNSTFEDDVFTETYWPDVPKSRIGHPRNDVLSDTSQETATRMRKKALDRLDIADTGQRFLLYGPTRGGDPRATPLSGIDVNAVRAALSERFGGTWEILIRTHNSDKAQSDVLLAGLPAYCHNASFHPDVQELLVLADAGMTDGAGWICDYLLTAKPAFLFSTHERGTSRDLEKLPLPLATSNHALLRNIEQFDHEVHGREIGQFLEVSGSVDDGHAASRVVDRLEELMSR</sequence>
<dbReference type="Gene3D" id="3.40.50.12580">
    <property type="match status" value="1"/>
</dbReference>
<comment type="subcellular location">
    <subcellularLocation>
        <location evidence="1">Cell membrane</location>
        <topology evidence="1">Peripheral membrane protein</topology>
    </subcellularLocation>
</comment>
<dbReference type="Gene3D" id="3.40.50.11820">
    <property type="match status" value="1"/>
</dbReference>
<protein>
    <submittedName>
        <fullName evidence="7">Putative CDP-glycerol:glycerophosphate glycerophosphotransferase TarF</fullName>
    </submittedName>
</protein>